<proteinExistence type="predicted"/>
<dbReference type="EMBL" id="RCZG01000001">
    <property type="protein sequence ID" value="TPG36521.1"/>
    <property type="molecule type" value="Genomic_DNA"/>
</dbReference>
<dbReference type="AlphaFoldDB" id="A0A502EJL4"/>
<feature type="domain" description="HTH gntR-type" evidence="4">
    <location>
        <begin position="35"/>
        <end position="105"/>
    </location>
</feature>
<dbReference type="SUPFAM" id="SSF46785">
    <property type="entry name" value="Winged helix' DNA-binding domain"/>
    <property type="match status" value="1"/>
</dbReference>
<dbReference type="Pfam" id="PF00392">
    <property type="entry name" value="GntR"/>
    <property type="match status" value="1"/>
</dbReference>
<keyword evidence="2" id="KW-0238">DNA-binding</keyword>
<dbReference type="SMART" id="SM00895">
    <property type="entry name" value="FCD"/>
    <property type="match status" value="1"/>
</dbReference>
<dbReference type="PRINTS" id="PR00035">
    <property type="entry name" value="HTHGNTR"/>
</dbReference>
<dbReference type="SUPFAM" id="SSF48008">
    <property type="entry name" value="GntR ligand-binding domain-like"/>
    <property type="match status" value="1"/>
</dbReference>
<evidence type="ECO:0000256" key="2">
    <source>
        <dbReference type="ARBA" id="ARBA00023125"/>
    </source>
</evidence>
<evidence type="ECO:0000313" key="5">
    <source>
        <dbReference type="EMBL" id="TPG36521.1"/>
    </source>
</evidence>
<dbReference type="PANTHER" id="PTHR43537">
    <property type="entry name" value="TRANSCRIPTIONAL REGULATOR, GNTR FAMILY"/>
    <property type="match status" value="1"/>
</dbReference>
<dbReference type="InterPro" id="IPR036388">
    <property type="entry name" value="WH-like_DNA-bd_sf"/>
</dbReference>
<dbReference type="Gene3D" id="1.20.120.530">
    <property type="entry name" value="GntR ligand-binding domain-like"/>
    <property type="match status" value="1"/>
</dbReference>
<dbReference type="SMART" id="SM00345">
    <property type="entry name" value="HTH_GNTR"/>
    <property type="match status" value="1"/>
</dbReference>
<dbReference type="Proteomes" id="UP000320095">
    <property type="component" value="Unassembled WGS sequence"/>
</dbReference>
<evidence type="ECO:0000256" key="3">
    <source>
        <dbReference type="ARBA" id="ARBA00023163"/>
    </source>
</evidence>
<reference evidence="5 6" key="1">
    <citation type="journal article" date="2019" name="Environ. Microbiol.">
        <title>Species interactions and distinct microbial communities in high Arctic permafrost affected cryosols are associated with the CH4 and CO2 gas fluxes.</title>
        <authorList>
            <person name="Altshuler I."/>
            <person name="Hamel J."/>
            <person name="Turney S."/>
            <person name="Magnuson E."/>
            <person name="Levesque R."/>
            <person name="Greer C."/>
            <person name="Whyte L.G."/>
        </authorList>
    </citation>
    <scope>NUCLEOTIDE SEQUENCE [LARGE SCALE GENOMIC DNA]</scope>
    <source>
        <strain evidence="5 6">S5.20</strain>
    </source>
</reference>
<dbReference type="OrthoDB" id="7989071at2"/>
<evidence type="ECO:0000256" key="1">
    <source>
        <dbReference type="ARBA" id="ARBA00023015"/>
    </source>
</evidence>
<sequence length="271" mass="29715">MFGLTIIPKGRSVEASNSVPRSSRSVIRLDPVSVPKAPDVLADQLRERILSGDLAEGSPLPAERELVRQTQMSRATVREALRILEVQNLLRVKAGRAGGAFVQRPSTTSIANSVSMLIRGRRIRLVDLMETREAIEPFCAHLAVLMRTDQDLAELERANVAMQQAGSDLERFLRANLEWHVGVAVASHNELLIGFMTALSQALHAGTENAAFIDDDVRGVTVRAHSAITSAIRGRDGVVALRRMRSHVRAYAEALAETDDRDAIELDEEPS</sequence>
<name>A0A502EJL4_9MYCO</name>
<organism evidence="5 6">
    <name type="scientific">Mycolicibacterium hodleri</name>
    <dbReference type="NCBI Taxonomy" id="49897"/>
    <lineage>
        <taxon>Bacteria</taxon>
        <taxon>Bacillati</taxon>
        <taxon>Actinomycetota</taxon>
        <taxon>Actinomycetes</taxon>
        <taxon>Mycobacteriales</taxon>
        <taxon>Mycobacteriaceae</taxon>
        <taxon>Mycolicibacterium</taxon>
    </lineage>
</organism>
<evidence type="ECO:0000259" key="4">
    <source>
        <dbReference type="PROSITE" id="PS50949"/>
    </source>
</evidence>
<dbReference type="GO" id="GO:0003700">
    <property type="term" value="F:DNA-binding transcription factor activity"/>
    <property type="evidence" value="ECO:0007669"/>
    <property type="project" value="InterPro"/>
</dbReference>
<dbReference type="InterPro" id="IPR000524">
    <property type="entry name" value="Tscrpt_reg_HTH_GntR"/>
</dbReference>
<dbReference type="Gene3D" id="1.10.10.10">
    <property type="entry name" value="Winged helix-like DNA-binding domain superfamily/Winged helix DNA-binding domain"/>
    <property type="match status" value="1"/>
</dbReference>
<dbReference type="InterPro" id="IPR008920">
    <property type="entry name" value="TF_FadR/GntR_C"/>
</dbReference>
<keyword evidence="1" id="KW-0805">Transcription regulation</keyword>
<keyword evidence="6" id="KW-1185">Reference proteome</keyword>
<keyword evidence="3" id="KW-0804">Transcription</keyword>
<accession>A0A502EJL4</accession>
<dbReference type="GO" id="GO:0003677">
    <property type="term" value="F:DNA binding"/>
    <property type="evidence" value="ECO:0007669"/>
    <property type="project" value="UniProtKB-KW"/>
</dbReference>
<dbReference type="InterPro" id="IPR011711">
    <property type="entry name" value="GntR_C"/>
</dbReference>
<gene>
    <name evidence="5" type="ORF">EAH80_00675</name>
</gene>
<dbReference type="InterPro" id="IPR036390">
    <property type="entry name" value="WH_DNA-bd_sf"/>
</dbReference>
<evidence type="ECO:0000313" key="6">
    <source>
        <dbReference type="Proteomes" id="UP000320095"/>
    </source>
</evidence>
<protein>
    <submittedName>
        <fullName evidence="5">FadR family transcriptional regulator</fullName>
    </submittedName>
</protein>
<dbReference type="CDD" id="cd07377">
    <property type="entry name" value="WHTH_GntR"/>
    <property type="match status" value="1"/>
</dbReference>
<dbReference type="RefSeq" id="WP_140687175.1">
    <property type="nucleotide sequence ID" value="NZ_RCZG01000001.1"/>
</dbReference>
<dbReference type="Pfam" id="PF07729">
    <property type="entry name" value="FCD"/>
    <property type="match status" value="1"/>
</dbReference>
<dbReference type="PROSITE" id="PS50949">
    <property type="entry name" value="HTH_GNTR"/>
    <property type="match status" value="1"/>
</dbReference>
<comment type="caution">
    <text evidence="5">The sequence shown here is derived from an EMBL/GenBank/DDBJ whole genome shotgun (WGS) entry which is preliminary data.</text>
</comment>
<dbReference type="PANTHER" id="PTHR43537:SF5">
    <property type="entry name" value="UXU OPERON TRANSCRIPTIONAL REGULATOR"/>
    <property type="match status" value="1"/>
</dbReference>